<dbReference type="InterPro" id="IPR029044">
    <property type="entry name" value="Nucleotide-diphossugar_trans"/>
</dbReference>
<evidence type="ECO:0000256" key="2">
    <source>
        <dbReference type="ARBA" id="ARBA00004922"/>
    </source>
</evidence>
<accession>A0AAD9NTN8</accession>
<dbReference type="SUPFAM" id="SSF53448">
    <property type="entry name" value="Nucleotide-diphospho-sugar transferases"/>
    <property type="match status" value="1"/>
</dbReference>
<evidence type="ECO:0000256" key="11">
    <source>
        <dbReference type="RuleBase" id="RU368121"/>
    </source>
</evidence>
<dbReference type="PRINTS" id="PR02050">
    <property type="entry name" value="B14GALTRFASE"/>
</dbReference>
<comment type="subcellular location">
    <subcellularLocation>
        <location evidence="1">Membrane</location>
        <topology evidence="1">Single-pass type II membrane protein</topology>
    </subcellularLocation>
</comment>
<keyword evidence="15" id="KW-1185">Reference proteome</keyword>
<dbReference type="EMBL" id="JAODUO010000450">
    <property type="protein sequence ID" value="KAK2180296.1"/>
    <property type="molecule type" value="Genomic_DNA"/>
</dbReference>
<dbReference type="GO" id="GO:0006688">
    <property type="term" value="P:glycosphingolipid biosynthetic process"/>
    <property type="evidence" value="ECO:0007669"/>
    <property type="project" value="TreeGrafter"/>
</dbReference>
<dbReference type="InterPro" id="IPR027791">
    <property type="entry name" value="Galactosyl_T_C"/>
</dbReference>
<dbReference type="Gene3D" id="3.90.550.10">
    <property type="entry name" value="Spore Coat Polysaccharide Biosynthesis Protein SpsA, Chain A"/>
    <property type="match status" value="1"/>
</dbReference>
<keyword evidence="9" id="KW-0472">Membrane</keyword>
<sequence length="324" mass="36588">MRCSVRFLGRRQRRLLLAILLMQLAFIVSVLRYSCLKTTIISSDTNHTFALGPPESAAGTDHYTEVGQLGTGVDITTTLTKTRESDEERAVVTDDPSGSLPYNDTTINEDICDSLQATARDGNSAKGNTTRSLPSCRCRPETLKGTLFIDMVVPRWSTMTQQHPELSGGGWRPTDCQPRQRVAVIVPYRDREQHLGIFLKHMHPVLQRQLIDYRIFVVEQAAPDVFNKAAMMNVAFTEVSKRYDVDCFIFHDVDMLLENDNNIYQCGIRPRHLATQIDKFDYKLPYHSLFGGVIALTGEAFTAVNGFSNTYFGWGGEDDDMYKR</sequence>
<feature type="domain" description="Galactosyltransferase N-terminal" evidence="13">
    <location>
        <begin position="136"/>
        <end position="266"/>
    </location>
</feature>
<comment type="pathway">
    <text evidence="2 11">Protein modification; protein glycosylation.</text>
</comment>
<dbReference type="AlphaFoldDB" id="A0AAD9NTN8"/>
<dbReference type="PANTHER" id="PTHR19300:SF57">
    <property type="entry name" value="BETA-1,4-N-ACETYLGALACTOSAMINYLTRANSFERASE"/>
    <property type="match status" value="1"/>
</dbReference>
<dbReference type="PANTHER" id="PTHR19300">
    <property type="entry name" value="BETA-1,4-GALACTOSYLTRANSFERASE"/>
    <property type="match status" value="1"/>
</dbReference>
<keyword evidence="4 11" id="KW-0328">Glycosyltransferase</keyword>
<dbReference type="Pfam" id="PF13733">
    <property type="entry name" value="Glyco_transf_7N"/>
    <property type="match status" value="1"/>
</dbReference>
<evidence type="ECO:0000256" key="3">
    <source>
        <dbReference type="ARBA" id="ARBA00005735"/>
    </source>
</evidence>
<dbReference type="Pfam" id="PF02709">
    <property type="entry name" value="Glyco_transf_7C"/>
    <property type="match status" value="1"/>
</dbReference>
<proteinExistence type="inferred from homology"/>
<dbReference type="InterPro" id="IPR027995">
    <property type="entry name" value="Galactosyl_T_N"/>
</dbReference>
<evidence type="ECO:0000259" key="13">
    <source>
        <dbReference type="Pfam" id="PF13733"/>
    </source>
</evidence>
<protein>
    <recommendedName>
        <fullName evidence="11">Beta-1,4-galactosyltransferase</fullName>
        <ecNumber evidence="11">2.4.1.-</ecNumber>
    </recommendedName>
</protein>
<evidence type="ECO:0000256" key="9">
    <source>
        <dbReference type="ARBA" id="ARBA00023136"/>
    </source>
</evidence>
<dbReference type="GO" id="GO:0016020">
    <property type="term" value="C:membrane"/>
    <property type="evidence" value="ECO:0007669"/>
    <property type="project" value="UniProtKB-SubCell"/>
</dbReference>
<evidence type="ECO:0000256" key="8">
    <source>
        <dbReference type="ARBA" id="ARBA00022989"/>
    </source>
</evidence>
<dbReference type="InterPro" id="IPR003859">
    <property type="entry name" value="Galactosyl_T"/>
</dbReference>
<evidence type="ECO:0000256" key="1">
    <source>
        <dbReference type="ARBA" id="ARBA00004606"/>
    </source>
</evidence>
<evidence type="ECO:0000259" key="12">
    <source>
        <dbReference type="Pfam" id="PF02709"/>
    </source>
</evidence>
<comment type="caution">
    <text evidence="14">The sequence shown here is derived from an EMBL/GenBank/DDBJ whole genome shotgun (WGS) entry which is preliminary data.</text>
</comment>
<dbReference type="GO" id="GO:0005794">
    <property type="term" value="C:Golgi apparatus"/>
    <property type="evidence" value="ECO:0007669"/>
    <property type="project" value="TreeGrafter"/>
</dbReference>
<dbReference type="GO" id="GO:0008378">
    <property type="term" value="F:galactosyltransferase activity"/>
    <property type="evidence" value="ECO:0007669"/>
    <property type="project" value="TreeGrafter"/>
</dbReference>
<keyword evidence="10 11" id="KW-0325">Glycoprotein</keyword>
<evidence type="ECO:0000256" key="5">
    <source>
        <dbReference type="ARBA" id="ARBA00022679"/>
    </source>
</evidence>
<evidence type="ECO:0000256" key="6">
    <source>
        <dbReference type="ARBA" id="ARBA00022692"/>
    </source>
</evidence>
<name>A0AAD9NTN8_RIDPI</name>
<dbReference type="GO" id="GO:0033842">
    <property type="term" value="F:N-acetyl-beta-glucosaminyl-derivative 4-beta-N-acetylgalactosaminyltransferase activity"/>
    <property type="evidence" value="ECO:0007669"/>
    <property type="project" value="TreeGrafter"/>
</dbReference>
<comment type="function">
    <text evidence="11">Catalyses the transfer of galactose onto proteins or lipids.</text>
</comment>
<reference evidence="14" key="1">
    <citation type="journal article" date="2023" name="Mol. Biol. Evol.">
        <title>Third-Generation Sequencing Reveals the Adaptive Role of the Epigenome in Three Deep-Sea Polychaetes.</title>
        <authorList>
            <person name="Perez M."/>
            <person name="Aroh O."/>
            <person name="Sun Y."/>
            <person name="Lan Y."/>
            <person name="Juniper S.K."/>
            <person name="Young C.R."/>
            <person name="Angers B."/>
            <person name="Qian P.Y."/>
        </authorList>
    </citation>
    <scope>NUCLEOTIDE SEQUENCE</scope>
    <source>
        <strain evidence="14">R07B-5</strain>
    </source>
</reference>
<organism evidence="14 15">
    <name type="scientific">Ridgeia piscesae</name>
    <name type="common">Tubeworm</name>
    <dbReference type="NCBI Taxonomy" id="27915"/>
    <lineage>
        <taxon>Eukaryota</taxon>
        <taxon>Metazoa</taxon>
        <taxon>Spiralia</taxon>
        <taxon>Lophotrochozoa</taxon>
        <taxon>Annelida</taxon>
        <taxon>Polychaeta</taxon>
        <taxon>Sedentaria</taxon>
        <taxon>Canalipalpata</taxon>
        <taxon>Sabellida</taxon>
        <taxon>Siboglinidae</taxon>
        <taxon>Ridgeia</taxon>
    </lineage>
</organism>
<keyword evidence="5 11" id="KW-0808">Transferase</keyword>
<evidence type="ECO:0000256" key="7">
    <source>
        <dbReference type="ARBA" id="ARBA00022968"/>
    </source>
</evidence>
<dbReference type="GO" id="GO:0005975">
    <property type="term" value="P:carbohydrate metabolic process"/>
    <property type="evidence" value="ECO:0007669"/>
    <property type="project" value="InterPro"/>
</dbReference>
<dbReference type="EC" id="2.4.1.-" evidence="11"/>
<comment type="similarity">
    <text evidence="3 11">Belongs to the glycosyltransferase 7 family.</text>
</comment>
<gene>
    <name evidence="14" type="ORF">NP493_448g04068</name>
</gene>
<keyword evidence="7 11" id="KW-0735">Signal-anchor</keyword>
<dbReference type="Proteomes" id="UP001209878">
    <property type="component" value="Unassembled WGS sequence"/>
</dbReference>
<evidence type="ECO:0000313" key="14">
    <source>
        <dbReference type="EMBL" id="KAK2180296.1"/>
    </source>
</evidence>
<keyword evidence="6" id="KW-0812">Transmembrane</keyword>
<feature type="domain" description="Galactosyltransferase C-terminal" evidence="12">
    <location>
        <begin position="271"/>
        <end position="324"/>
    </location>
</feature>
<evidence type="ECO:0000256" key="10">
    <source>
        <dbReference type="ARBA" id="ARBA00023180"/>
    </source>
</evidence>
<keyword evidence="8" id="KW-1133">Transmembrane helix</keyword>
<evidence type="ECO:0000313" key="15">
    <source>
        <dbReference type="Proteomes" id="UP001209878"/>
    </source>
</evidence>
<evidence type="ECO:0000256" key="4">
    <source>
        <dbReference type="ARBA" id="ARBA00022676"/>
    </source>
</evidence>